<reference evidence="1 2" key="1">
    <citation type="submission" date="2018-05" db="EMBL/GenBank/DDBJ databases">
        <title>Vibrio limimaris sp. nov., isolated from marine sediment.</title>
        <authorList>
            <person name="Li C.-M."/>
        </authorList>
    </citation>
    <scope>NUCLEOTIDE SEQUENCE [LARGE SCALE GENOMIC DNA]</scope>
    <source>
        <strain evidence="1 2">E4404</strain>
    </source>
</reference>
<dbReference type="Proteomes" id="UP000245362">
    <property type="component" value="Unassembled WGS sequence"/>
</dbReference>
<evidence type="ECO:0000313" key="1">
    <source>
        <dbReference type="EMBL" id="PWI33015.1"/>
    </source>
</evidence>
<sequence length="100" mass="11961">MHNITPHQLKRYARQLLSATEHADWQQIQQLDKELRPLLKQCQQMQLSPLLQQEMTYLKGCHQQAYTTLSDARDRLNEQLKSFTETKERNLAYQMTMNLE</sequence>
<gene>
    <name evidence="1" type="ORF">DI392_11935</name>
</gene>
<evidence type="ECO:0000313" key="2">
    <source>
        <dbReference type="Proteomes" id="UP000245362"/>
    </source>
</evidence>
<keyword evidence="2" id="KW-1185">Reference proteome</keyword>
<proteinExistence type="predicted"/>
<evidence type="ECO:0008006" key="3">
    <source>
        <dbReference type="Google" id="ProtNLM"/>
    </source>
</evidence>
<dbReference type="AlphaFoldDB" id="A0A2U3B8F1"/>
<name>A0A2U3B8F1_9VIBR</name>
<dbReference type="OrthoDB" id="5817095at2"/>
<accession>A0A2U3B8F1</accession>
<dbReference type="RefSeq" id="WP_109320134.1">
    <property type="nucleotide sequence ID" value="NZ_QFWT01000006.1"/>
</dbReference>
<organism evidence="1 2">
    <name type="scientific">Vibrio albus</name>
    <dbReference type="NCBI Taxonomy" id="2200953"/>
    <lineage>
        <taxon>Bacteria</taxon>
        <taxon>Pseudomonadati</taxon>
        <taxon>Pseudomonadota</taxon>
        <taxon>Gammaproteobacteria</taxon>
        <taxon>Vibrionales</taxon>
        <taxon>Vibrionaceae</taxon>
        <taxon>Vibrio</taxon>
    </lineage>
</organism>
<comment type="caution">
    <text evidence="1">The sequence shown here is derived from an EMBL/GenBank/DDBJ whole genome shotgun (WGS) entry which is preliminary data.</text>
</comment>
<dbReference type="EMBL" id="QFWT01000006">
    <property type="protein sequence ID" value="PWI33015.1"/>
    <property type="molecule type" value="Genomic_DNA"/>
</dbReference>
<protein>
    <recommendedName>
        <fullName evidence="3">LafD</fullName>
    </recommendedName>
</protein>